<feature type="transmembrane region" description="Helical" evidence="6">
    <location>
        <begin position="431"/>
        <end position="449"/>
    </location>
</feature>
<dbReference type="InterPro" id="IPR002293">
    <property type="entry name" value="AA/rel_permease1"/>
</dbReference>
<comment type="subcellular location">
    <subcellularLocation>
        <location evidence="1">Membrane</location>
        <topology evidence="1">Multi-pass membrane protein</topology>
    </subcellularLocation>
</comment>
<dbReference type="Proteomes" id="UP001218246">
    <property type="component" value="Unassembled WGS sequence"/>
</dbReference>
<feature type="transmembrane region" description="Helical" evidence="6">
    <location>
        <begin position="150"/>
        <end position="170"/>
    </location>
</feature>
<dbReference type="PANTHER" id="PTHR43243:SF4">
    <property type="entry name" value="CATIONIC AMINO ACID TRANSPORTER 4"/>
    <property type="match status" value="1"/>
</dbReference>
<keyword evidence="8" id="KW-1185">Reference proteome</keyword>
<evidence type="ECO:0000256" key="6">
    <source>
        <dbReference type="SAM" id="Phobius"/>
    </source>
</evidence>
<reference evidence="7 8" key="1">
    <citation type="submission" date="2023-04" db="EMBL/GenBank/DDBJ databases">
        <title>Ectobacillus antri isolated from activated sludge.</title>
        <authorList>
            <person name="Yan P."/>
            <person name="Liu X."/>
        </authorList>
    </citation>
    <scope>NUCLEOTIDE SEQUENCE [LARGE SCALE GENOMIC DNA]</scope>
    <source>
        <strain evidence="7 8">C18H</strain>
    </source>
</reference>
<evidence type="ECO:0000256" key="5">
    <source>
        <dbReference type="ARBA" id="ARBA00023136"/>
    </source>
</evidence>
<sequence length="464" mass="50172">MNQFFHKKSIQEIMGNRDKGLEKTLGAFDLVLLGIGAIVGIGILVLTGMIAANYAGPSVIFSFVLAAIICTFVAFCYAELASALPTSGGVYIYSYLTVGELVAFLIGWAQMLMYILAVAAVANGWSAYFVSLLSGFGLEIPKVWHTDPMQGGFVNIPAVVIVLLLTWVLTQGAKESKRITNMMVMIKIIIIALFIVVGIFYVKPDNWTPFMPFGVEGVIGGAAAVFFAFLGFDAVAAAAEEVKNPKRDLPIGIIGSLVVCTILYVVVSLILTGMVPFEQLDVSDAMAFALHAVGQDMVAGILSVGALAGITTVILAYLYAGVRMLFAMSRDKLLPQTFARMDAKTNTPVFSTWLLGLLAAVLGGFVDLKALSDLVNMIALLTFIMVAIAVIMLRRTHTTLQRGFTAPFVPYLPVLVVICSVFLMLKLNQLTWLYLAFWLLLGAISYYMYGQSRIKSNSLNKKAG</sequence>
<organism evidence="7 8">
    <name type="scientific">Ectobacillus antri</name>
    <dbReference type="NCBI Taxonomy" id="2486280"/>
    <lineage>
        <taxon>Bacteria</taxon>
        <taxon>Bacillati</taxon>
        <taxon>Bacillota</taxon>
        <taxon>Bacilli</taxon>
        <taxon>Bacillales</taxon>
        <taxon>Bacillaceae</taxon>
        <taxon>Ectobacillus</taxon>
    </lineage>
</organism>
<dbReference type="Pfam" id="PF13520">
    <property type="entry name" value="AA_permease_2"/>
    <property type="match status" value="1"/>
</dbReference>
<dbReference type="PANTHER" id="PTHR43243">
    <property type="entry name" value="INNER MEMBRANE TRANSPORTER YGJI-RELATED"/>
    <property type="match status" value="1"/>
</dbReference>
<feature type="transmembrane region" description="Helical" evidence="6">
    <location>
        <begin position="405"/>
        <end position="425"/>
    </location>
</feature>
<feature type="transmembrane region" description="Helical" evidence="6">
    <location>
        <begin position="182"/>
        <end position="202"/>
    </location>
</feature>
<keyword evidence="4 6" id="KW-1133">Transmembrane helix</keyword>
<feature type="transmembrane region" description="Helical" evidence="6">
    <location>
        <begin position="115"/>
        <end position="138"/>
    </location>
</feature>
<comment type="caution">
    <text evidence="7">The sequence shown here is derived from an EMBL/GenBank/DDBJ whole genome shotgun (WGS) entry which is preliminary data.</text>
</comment>
<proteinExistence type="predicted"/>
<dbReference type="RefSeq" id="WP_164464265.1">
    <property type="nucleotide sequence ID" value="NZ_JARRRY010000026.1"/>
</dbReference>
<feature type="transmembrane region" description="Helical" evidence="6">
    <location>
        <begin position="59"/>
        <end position="84"/>
    </location>
</feature>
<keyword evidence="2" id="KW-0813">Transport</keyword>
<protein>
    <submittedName>
        <fullName evidence="7">Amino acid permease</fullName>
    </submittedName>
</protein>
<dbReference type="EMBL" id="JARULN010000027">
    <property type="protein sequence ID" value="MDG5755400.1"/>
    <property type="molecule type" value="Genomic_DNA"/>
</dbReference>
<evidence type="ECO:0000256" key="2">
    <source>
        <dbReference type="ARBA" id="ARBA00022448"/>
    </source>
</evidence>
<feature type="transmembrane region" description="Helical" evidence="6">
    <location>
        <begin position="347"/>
        <end position="368"/>
    </location>
</feature>
<dbReference type="PIRSF" id="PIRSF006060">
    <property type="entry name" value="AA_transporter"/>
    <property type="match status" value="1"/>
</dbReference>
<keyword evidence="3 6" id="KW-0812">Transmembrane</keyword>
<feature type="transmembrane region" description="Helical" evidence="6">
    <location>
        <begin position="30"/>
        <end position="52"/>
    </location>
</feature>
<feature type="transmembrane region" description="Helical" evidence="6">
    <location>
        <begin position="374"/>
        <end position="393"/>
    </location>
</feature>
<evidence type="ECO:0000313" key="7">
    <source>
        <dbReference type="EMBL" id="MDG5755400.1"/>
    </source>
</evidence>
<feature type="transmembrane region" description="Helical" evidence="6">
    <location>
        <begin position="251"/>
        <end position="277"/>
    </location>
</feature>
<evidence type="ECO:0000256" key="4">
    <source>
        <dbReference type="ARBA" id="ARBA00022989"/>
    </source>
</evidence>
<dbReference type="Gene3D" id="1.20.1740.10">
    <property type="entry name" value="Amino acid/polyamine transporter I"/>
    <property type="match status" value="1"/>
</dbReference>
<evidence type="ECO:0000313" key="8">
    <source>
        <dbReference type="Proteomes" id="UP001218246"/>
    </source>
</evidence>
<keyword evidence="5 6" id="KW-0472">Membrane</keyword>
<name>A0ABT6H7T5_9BACI</name>
<gene>
    <name evidence="7" type="ORF">P6P90_15975</name>
</gene>
<feature type="transmembrane region" description="Helical" evidence="6">
    <location>
        <begin position="297"/>
        <end position="326"/>
    </location>
</feature>
<feature type="transmembrane region" description="Helical" evidence="6">
    <location>
        <begin position="90"/>
        <end position="108"/>
    </location>
</feature>
<evidence type="ECO:0000256" key="1">
    <source>
        <dbReference type="ARBA" id="ARBA00004141"/>
    </source>
</evidence>
<feature type="transmembrane region" description="Helical" evidence="6">
    <location>
        <begin position="217"/>
        <end position="239"/>
    </location>
</feature>
<evidence type="ECO:0000256" key="3">
    <source>
        <dbReference type="ARBA" id="ARBA00022692"/>
    </source>
</evidence>
<accession>A0ABT6H7T5</accession>